<gene>
    <name evidence="4" type="ORF">HNQ41_003254</name>
</gene>
<dbReference type="SUPFAM" id="SSF52833">
    <property type="entry name" value="Thioredoxin-like"/>
    <property type="match status" value="1"/>
</dbReference>
<feature type="active site" description="Nucleophile" evidence="1">
    <location>
        <position position="11"/>
    </location>
</feature>
<keyword evidence="2" id="KW-0676">Redox-active center</keyword>
<evidence type="ECO:0000259" key="3">
    <source>
        <dbReference type="Pfam" id="PF13192"/>
    </source>
</evidence>
<reference evidence="4 5" key="1">
    <citation type="submission" date="2020-08" db="EMBL/GenBank/DDBJ databases">
        <title>Genomic Encyclopedia of Type Strains, Phase IV (KMG-IV): sequencing the most valuable type-strain genomes for metagenomic binning, comparative biology and taxonomic classification.</title>
        <authorList>
            <person name="Goeker M."/>
        </authorList>
    </citation>
    <scope>NUCLEOTIDE SEQUENCE [LARGE SCALE GENOMIC DNA]</scope>
    <source>
        <strain evidence="4 5">DSM 24696</strain>
    </source>
</reference>
<dbReference type="EMBL" id="JACHHB010000020">
    <property type="protein sequence ID" value="MBB5175028.1"/>
    <property type="molecule type" value="Genomic_DNA"/>
</dbReference>
<accession>A0A840QUS5</accession>
<dbReference type="NCBIfam" id="TIGR00412">
    <property type="entry name" value="redox_disulf_2"/>
    <property type="match status" value="1"/>
</dbReference>
<evidence type="ECO:0000256" key="1">
    <source>
        <dbReference type="PIRSR" id="PIRSR037031-50"/>
    </source>
</evidence>
<dbReference type="Proteomes" id="UP000551878">
    <property type="component" value="Unassembled WGS sequence"/>
</dbReference>
<protein>
    <submittedName>
        <fullName evidence="4">Small redox-active disulfide protein 2</fullName>
    </submittedName>
</protein>
<dbReference type="InterPro" id="IPR036249">
    <property type="entry name" value="Thioredoxin-like_sf"/>
</dbReference>
<feature type="active site" description="Nucleophile" evidence="1">
    <location>
        <position position="14"/>
    </location>
</feature>
<dbReference type="Gene3D" id="3.40.30.10">
    <property type="entry name" value="Glutaredoxin"/>
    <property type="match status" value="1"/>
</dbReference>
<dbReference type="PANTHER" id="PTHR36450">
    <property type="entry name" value="THIOREDOXIN"/>
    <property type="match status" value="1"/>
</dbReference>
<evidence type="ECO:0000256" key="2">
    <source>
        <dbReference type="PIRSR" id="PIRSR037031-51"/>
    </source>
</evidence>
<evidence type="ECO:0000313" key="4">
    <source>
        <dbReference type="EMBL" id="MBB5175028.1"/>
    </source>
</evidence>
<dbReference type="InterPro" id="IPR005243">
    <property type="entry name" value="THIRX-like_proc"/>
</dbReference>
<dbReference type="Pfam" id="PF13192">
    <property type="entry name" value="Thioredoxin_3"/>
    <property type="match status" value="1"/>
</dbReference>
<dbReference type="AlphaFoldDB" id="A0A840QUS5"/>
<comment type="caution">
    <text evidence="4">The sequence shown here is derived from an EMBL/GenBank/DDBJ whole genome shotgun (WGS) entry which is preliminary data.</text>
</comment>
<dbReference type="PIRSF" id="PIRSF037031">
    <property type="entry name" value="Redox_disulphide_2"/>
    <property type="match status" value="1"/>
</dbReference>
<sequence>MMKIEILGTGCAKCKKLEARTREAITDLGLEAEVVKVEDLEDIMNYGVLSTPGFAVDGEVITTGKLLSVKDIKKHLSAK</sequence>
<proteinExistence type="predicted"/>
<feature type="domain" description="Thioredoxin-like fold" evidence="3">
    <location>
        <begin position="2"/>
        <end position="76"/>
    </location>
</feature>
<keyword evidence="5" id="KW-1185">Reference proteome</keyword>
<name>A0A840QUS5_9BACI</name>
<keyword evidence="2" id="KW-1015">Disulfide bond</keyword>
<evidence type="ECO:0000313" key="5">
    <source>
        <dbReference type="Proteomes" id="UP000551878"/>
    </source>
</evidence>
<organism evidence="4 5">
    <name type="scientific">Texcoconibacillus texcoconensis</name>
    <dbReference type="NCBI Taxonomy" id="1095777"/>
    <lineage>
        <taxon>Bacteria</taxon>
        <taxon>Bacillati</taxon>
        <taxon>Bacillota</taxon>
        <taxon>Bacilli</taxon>
        <taxon>Bacillales</taxon>
        <taxon>Bacillaceae</taxon>
        <taxon>Texcoconibacillus</taxon>
    </lineage>
</organism>
<dbReference type="InterPro" id="IPR012336">
    <property type="entry name" value="Thioredoxin-like_fold"/>
</dbReference>
<dbReference type="PANTHER" id="PTHR36450:SF1">
    <property type="entry name" value="THIOREDOXIN"/>
    <property type="match status" value="1"/>
</dbReference>
<feature type="disulfide bond" description="Redox-active" evidence="2">
    <location>
        <begin position="11"/>
        <end position="14"/>
    </location>
</feature>